<dbReference type="STRING" id="83765.SAMN05660284_02292"/>
<protein>
    <submittedName>
        <fullName evidence="3">Fumarylpyruvate hydrolase</fullName>
    </submittedName>
</protein>
<keyword evidence="4" id="KW-1185">Reference proteome</keyword>
<dbReference type="Gene3D" id="3.90.850.10">
    <property type="entry name" value="Fumarylacetoacetase-like, C-terminal domain"/>
    <property type="match status" value="1"/>
</dbReference>
<gene>
    <name evidence="3" type="ORF">SAMN05660284_02292</name>
</gene>
<dbReference type="InterPro" id="IPR036663">
    <property type="entry name" value="Fumarylacetoacetase_C_sf"/>
</dbReference>
<proteinExistence type="predicted"/>
<dbReference type="RefSeq" id="WP_091196449.1">
    <property type="nucleotide sequence ID" value="NZ_FOVE01000017.1"/>
</dbReference>
<feature type="domain" description="Fumarylacetoacetase-like C-terminal" evidence="2">
    <location>
        <begin position="27"/>
        <end position="226"/>
    </location>
</feature>
<evidence type="ECO:0000259" key="2">
    <source>
        <dbReference type="Pfam" id="PF01557"/>
    </source>
</evidence>
<dbReference type="PANTHER" id="PTHR11820">
    <property type="entry name" value="ACYLPYRUVASE"/>
    <property type="match status" value="1"/>
</dbReference>
<dbReference type="OrthoDB" id="9805307at2"/>
<organism evidence="3 4">
    <name type="scientific">Formivibrio citricus</name>
    <dbReference type="NCBI Taxonomy" id="83765"/>
    <lineage>
        <taxon>Bacteria</taxon>
        <taxon>Pseudomonadati</taxon>
        <taxon>Pseudomonadota</taxon>
        <taxon>Betaproteobacteria</taxon>
        <taxon>Neisseriales</taxon>
        <taxon>Chitinibacteraceae</taxon>
        <taxon>Formivibrio</taxon>
    </lineage>
</organism>
<evidence type="ECO:0000256" key="1">
    <source>
        <dbReference type="ARBA" id="ARBA00022723"/>
    </source>
</evidence>
<dbReference type="PANTHER" id="PTHR11820:SF90">
    <property type="entry name" value="FLUTATHIONE S-TRANSFERASE"/>
    <property type="match status" value="1"/>
</dbReference>
<evidence type="ECO:0000313" key="3">
    <source>
        <dbReference type="EMBL" id="SFN79653.1"/>
    </source>
</evidence>
<name>A0A1I5BY73_9NEIS</name>
<reference evidence="4" key="1">
    <citation type="submission" date="2016-10" db="EMBL/GenBank/DDBJ databases">
        <authorList>
            <person name="Varghese N."/>
            <person name="Submissions S."/>
        </authorList>
    </citation>
    <scope>NUCLEOTIDE SEQUENCE [LARGE SCALE GENOMIC DNA]</scope>
    <source>
        <strain evidence="4">DSM 6150</strain>
    </source>
</reference>
<dbReference type="GO" id="GO:0018773">
    <property type="term" value="F:acetylpyruvate hydrolase activity"/>
    <property type="evidence" value="ECO:0007669"/>
    <property type="project" value="TreeGrafter"/>
</dbReference>
<dbReference type="SUPFAM" id="SSF56529">
    <property type="entry name" value="FAH"/>
    <property type="match status" value="1"/>
</dbReference>
<sequence>MQYIFPPASPVALPVFGEDATFPVRRVYCIAANYALHAAELGGDGREPPAFFSKPTDALVPDGGVVSYPPRTENLQHEVELVVAIGMGGANIPVETALDHVYGYAVGIDLTRRDLQAQAKAKGRPWEMSKGFDHSGPISAIVPATRTGHPVKGRIWLAVNGIVKQDGDLDQMTWNVAEVIANLSSLVKLSAGDLIFTGTPSGVSTVIRGDLLECGIDKVGLLNAKLV</sequence>
<dbReference type="AlphaFoldDB" id="A0A1I5BY73"/>
<dbReference type="Proteomes" id="UP000242869">
    <property type="component" value="Unassembled WGS sequence"/>
</dbReference>
<dbReference type="Pfam" id="PF01557">
    <property type="entry name" value="FAA_hydrolase"/>
    <property type="match status" value="1"/>
</dbReference>
<accession>A0A1I5BY73</accession>
<dbReference type="InterPro" id="IPR011234">
    <property type="entry name" value="Fumarylacetoacetase-like_C"/>
</dbReference>
<dbReference type="GO" id="GO:0046872">
    <property type="term" value="F:metal ion binding"/>
    <property type="evidence" value="ECO:0007669"/>
    <property type="project" value="UniProtKB-KW"/>
</dbReference>
<keyword evidence="1" id="KW-0479">Metal-binding</keyword>
<keyword evidence="3" id="KW-0378">Hydrolase</keyword>
<evidence type="ECO:0000313" key="4">
    <source>
        <dbReference type="Proteomes" id="UP000242869"/>
    </source>
</evidence>
<keyword evidence="3" id="KW-0670">Pyruvate</keyword>
<dbReference type="EMBL" id="FOVE01000017">
    <property type="protein sequence ID" value="SFN79653.1"/>
    <property type="molecule type" value="Genomic_DNA"/>
</dbReference>